<evidence type="ECO:0000256" key="3">
    <source>
        <dbReference type="ARBA" id="ARBA00012700"/>
    </source>
</evidence>
<evidence type="ECO:0000256" key="11">
    <source>
        <dbReference type="ARBA" id="ARBA00042436"/>
    </source>
</evidence>
<comment type="cofactor">
    <cofactor evidence="1">
        <name>Mg(2+)</name>
        <dbReference type="ChEBI" id="CHEBI:18420"/>
    </cofactor>
</comment>
<name>A0A8K0XRX6_9AGAR</name>
<keyword evidence="15" id="KW-1185">Reference proteome</keyword>
<evidence type="ECO:0000256" key="7">
    <source>
        <dbReference type="ARBA" id="ARBA00022737"/>
    </source>
</evidence>
<dbReference type="OrthoDB" id="10255768at2759"/>
<dbReference type="GO" id="GO:0005965">
    <property type="term" value="C:protein farnesyltransferase complex"/>
    <property type="evidence" value="ECO:0007669"/>
    <property type="project" value="TreeGrafter"/>
</dbReference>
<dbReference type="Pfam" id="PF01239">
    <property type="entry name" value="PPTA"/>
    <property type="match status" value="5"/>
</dbReference>
<dbReference type="GO" id="GO:0004660">
    <property type="term" value="F:protein farnesyltransferase activity"/>
    <property type="evidence" value="ECO:0007669"/>
    <property type="project" value="UniProtKB-EC"/>
</dbReference>
<evidence type="ECO:0000256" key="10">
    <source>
        <dbReference type="ARBA" id="ARBA00041392"/>
    </source>
</evidence>
<keyword evidence="6" id="KW-0808">Transferase</keyword>
<evidence type="ECO:0000256" key="2">
    <source>
        <dbReference type="ARBA" id="ARBA00006734"/>
    </source>
</evidence>
<evidence type="ECO:0000256" key="9">
    <source>
        <dbReference type="ARBA" id="ARBA00040965"/>
    </source>
</evidence>
<gene>
    <name evidence="14" type="ORF">BXZ70DRAFT_1006212</name>
</gene>
<keyword evidence="8" id="KW-0460">Magnesium</keyword>
<dbReference type="EC" id="2.5.1.58" evidence="4"/>
<dbReference type="Gene3D" id="1.25.40.120">
    <property type="entry name" value="Protein prenylyltransferase"/>
    <property type="match status" value="1"/>
</dbReference>
<organism evidence="14 15">
    <name type="scientific">Cristinia sonorae</name>
    <dbReference type="NCBI Taxonomy" id="1940300"/>
    <lineage>
        <taxon>Eukaryota</taxon>
        <taxon>Fungi</taxon>
        <taxon>Dikarya</taxon>
        <taxon>Basidiomycota</taxon>
        <taxon>Agaricomycotina</taxon>
        <taxon>Agaricomycetes</taxon>
        <taxon>Agaricomycetidae</taxon>
        <taxon>Agaricales</taxon>
        <taxon>Pleurotineae</taxon>
        <taxon>Stephanosporaceae</taxon>
        <taxon>Cristinia</taxon>
    </lineage>
</organism>
<evidence type="ECO:0000256" key="1">
    <source>
        <dbReference type="ARBA" id="ARBA00001946"/>
    </source>
</evidence>
<reference evidence="14" key="1">
    <citation type="journal article" date="2021" name="New Phytol.">
        <title>Evolutionary innovations through gain and loss of genes in the ectomycorrhizal Boletales.</title>
        <authorList>
            <person name="Wu G."/>
            <person name="Miyauchi S."/>
            <person name="Morin E."/>
            <person name="Kuo A."/>
            <person name="Drula E."/>
            <person name="Varga T."/>
            <person name="Kohler A."/>
            <person name="Feng B."/>
            <person name="Cao Y."/>
            <person name="Lipzen A."/>
            <person name="Daum C."/>
            <person name="Hundley H."/>
            <person name="Pangilinan J."/>
            <person name="Johnson J."/>
            <person name="Barry K."/>
            <person name="LaButti K."/>
            <person name="Ng V."/>
            <person name="Ahrendt S."/>
            <person name="Min B."/>
            <person name="Choi I.G."/>
            <person name="Park H."/>
            <person name="Plett J.M."/>
            <person name="Magnuson J."/>
            <person name="Spatafora J.W."/>
            <person name="Nagy L.G."/>
            <person name="Henrissat B."/>
            <person name="Grigoriev I.V."/>
            <person name="Yang Z.L."/>
            <person name="Xu J."/>
            <person name="Martin F.M."/>
        </authorList>
    </citation>
    <scope>NUCLEOTIDE SEQUENCE</scope>
    <source>
        <strain evidence="14">KKN 215</strain>
    </source>
</reference>
<evidence type="ECO:0000256" key="6">
    <source>
        <dbReference type="ARBA" id="ARBA00022679"/>
    </source>
</evidence>
<keyword evidence="5" id="KW-0637">Prenyltransferase</keyword>
<evidence type="ECO:0000256" key="5">
    <source>
        <dbReference type="ARBA" id="ARBA00022602"/>
    </source>
</evidence>
<dbReference type="PANTHER" id="PTHR11129">
    <property type="entry name" value="PROTEIN FARNESYLTRANSFERASE ALPHA SUBUNIT/RAB GERANYLGERANYL TRANSFERASE ALPHA SUBUNIT"/>
    <property type="match status" value="1"/>
</dbReference>
<dbReference type="AlphaFoldDB" id="A0A8K0XRX6"/>
<dbReference type="PROSITE" id="PS51147">
    <property type="entry name" value="PFTA"/>
    <property type="match status" value="5"/>
</dbReference>
<protein>
    <recommendedName>
        <fullName evidence="9">Protein farnesyltransferase/geranylgeranyltransferase type-1 subunit alpha</fullName>
        <ecNumber evidence="4">2.5.1.58</ecNumber>
        <ecNumber evidence="3">2.5.1.59</ecNumber>
    </recommendedName>
    <alternativeName>
        <fullName evidence="12">CAAX farnesyltransferase subunit alpha</fullName>
    </alternativeName>
    <alternativeName>
        <fullName evidence="11">FTase-alpha</fullName>
    </alternativeName>
    <alternativeName>
        <fullName evidence="10">Ras proteins prenyltransferase subunit alpha</fullName>
    </alternativeName>
    <alternativeName>
        <fullName evidence="13">Type I protein geranyl-geranyltransferase subunit alpha</fullName>
    </alternativeName>
</protein>
<evidence type="ECO:0000256" key="13">
    <source>
        <dbReference type="ARBA" id="ARBA00043219"/>
    </source>
</evidence>
<dbReference type="GO" id="GO:0004662">
    <property type="term" value="F:CAAX-protein geranylgeranyltransferase activity"/>
    <property type="evidence" value="ECO:0007669"/>
    <property type="project" value="UniProtKB-EC"/>
</dbReference>
<proteinExistence type="inferred from homology"/>
<evidence type="ECO:0000256" key="4">
    <source>
        <dbReference type="ARBA" id="ARBA00012702"/>
    </source>
</evidence>
<dbReference type="GO" id="GO:0005953">
    <property type="term" value="C:CAAX-protein geranylgeranyltransferase complex"/>
    <property type="evidence" value="ECO:0007669"/>
    <property type="project" value="TreeGrafter"/>
</dbReference>
<comment type="similarity">
    <text evidence="2">Belongs to the protein prenyltransferase subunit alpha family.</text>
</comment>
<dbReference type="EC" id="2.5.1.59" evidence="3"/>
<evidence type="ECO:0000313" key="15">
    <source>
        <dbReference type="Proteomes" id="UP000813824"/>
    </source>
</evidence>
<evidence type="ECO:0000256" key="8">
    <source>
        <dbReference type="ARBA" id="ARBA00022842"/>
    </source>
</evidence>
<dbReference type="InterPro" id="IPR002088">
    <property type="entry name" value="Prenyl_trans_a"/>
</dbReference>
<dbReference type="SUPFAM" id="SSF48439">
    <property type="entry name" value="Protein prenylyltransferase"/>
    <property type="match status" value="1"/>
</dbReference>
<evidence type="ECO:0000313" key="14">
    <source>
        <dbReference type="EMBL" id="KAH8103042.1"/>
    </source>
</evidence>
<accession>A0A8K0XRX6</accession>
<evidence type="ECO:0000256" key="12">
    <source>
        <dbReference type="ARBA" id="ARBA00043086"/>
    </source>
</evidence>
<sequence length="344" mass="40032">MPRVTSNNSDDEAQLYCEKSEWQDITPIPQYDGINPIAPIFYTPEYKDATEYFRAIVKADEVSERVLQLTYDIISMNPAHYSAWQYRYRTLVALKHPLDVELELMDAFAIKFLKTYQVWHHRRLLLTALRSSAPSPLSIASKELAFIIRALSTDTKNYHTWSYRQWLLAFFDDEELWEGELPYVERLLETDVRNNSAWHHRYFVVWGRVRAEGEIDVGDVLKREIAYTKDQIALAPNNPSAWNYLRGILEHTKTPFNSLRTFVELYSTQTAPGEEDIVDLDNPKPGPGAQLPCAPALEFLADIHEEMGGEQTKKAIEIWKSLGNEYDTMRKKYWEFRVKEALSV</sequence>
<dbReference type="Proteomes" id="UP000813824">
    <property type="component" value="Unassembled WGS sequence"/>
</dbReference>
<keyword evidence="7" id="KW-0677">Repeat</keyword>
<dbReference type="EMBL" id="JAEVFJ010000008">
    <property type="protein sequence ID" value="KAH8103042.1"/>
    <property type="molecule type" value="Genomic_DNA"/>
</dbReference>
<comment type="caution">
    <text evidence="14">The sequence shown here is derived from an EMBL/GenBank/DDBJ whole genome shotgun (WGS) entry which is preliminary data.</text>
</comment>
<dbReference type="PANTHER" id="PTHR11129:SF1">
    <property type="entry name" value="PROTEIN FARNESYLTRANSFERASE_GERANYLGERANYLTRANSFERASE TYPE-1 SUBUNIT ALPHA"/>
    <property type="match status" value="1"/>
</dbReference>